<proteinExistence type="predicted"/>
<feature type="domain" description="HTH tetR-type" evidence="3">
    <location>
        <begin position="16"/>
        <end position="76"/>
    </location>
</feature>
<dbReference type="InterPro" id="IPR001647">
    <property type="entry name" value="HTH_TetR"/>
</dbReference>
<feature type="DNA-binding region" description="H-T-H motif" evidence="2">
    <location>
        <begin position="39"/>
        <end position="58"/>
    </location>
</feature>
<dbReference type="PROSITE" id="PS50977">
    <property type="entry name" value="HTH_TETR_2"/>
    <property type="match status" value="1"/>
</dbReference>
<comment type="caution">
    <text evidence="4">The sequence shown here is derived from an EMBL/GenBank/DDBJ whole genome shotgun (WGS) entry which is preliminary data.</text>
</comment>
<dbReference type="PRINTS" id="PR00455">
    <property type="entry name" value="HTHTETR"/>
</dbReference>
<accession>A0A326TZG8</accession>
<protein>
    <submittedName>
        <fullName evidence="4">TetR family transcriptional regulator</fullName>
    </submittedName>
</protein>
<evidence type="ECO:0000256" key="2">
    <source>
        <dbReference type="PROSITE-ProRule" id="PRU00335"/>
    </source>
</evidence>
<dbReference type="InterPro" id="IPR009057">
    <property type="entry name" value="Homeodomain-like_sf"/>
</dbReference>
<dbReference type="OrthoDB" id="2732116at2"/>
<dbReference type="InterPro" id="IPR050109">
    <property type="entry name" value="HTH-type_TetR-like_transc_reg"/>
</dbReference>
<dbReference type="RefSeq" id="WP_111325816.1">
    <property type="nucleotide sequence ID" value="NZ_BIFX01000001.1"/>
</dbReference>
<evidence type="ECO:0000256" key="1">
    <source>
        <dbReference type="ARBA" id="ARBA00023125"/>
    </source>
</evidence>
<name>A0A326TZG8_THEHA</name>
<dbReference type="InterPro" id="IPR023772">
    <property type="entry name" value="DNA-bd_HTH_TetR-type_CS"/>
</dbReference>
<evidence type="ECO:0000259" key="3">
    <source>
        <dbReference type="PROSITE" id="PS50977"/>
    </source>
</evidence>
<dbReference type="Gene3D" id="1.10.10.60">
    <property type="entry name" value="Homeodomain-like"/>
    <property type="match status" value="1"/>
</dbReference>
<dbReference type="PROSITE" id="PS01081">
    <property type="entry name" value="HTH_TETR_1"/>
    <property type="match status" value="1"/>
</dbReference>
<organism evidence="4 5">
    <name type="scientific">Thermosporothrix hazakensis</name>
    <dbReference type="NCBI Taxonomy" id="644383"/>
    <lineage>
        <taxon>Bacteria</taxon>
        <taxon>Bacillati</taxon>
        <taxon>Chloroflexota</taxon>
        <taxon>Ktedonobacteria</taxon>
        <taxon>Ktedonobacterales</taxon>
        <taxon>Thermosporotrichaceae</taxon>
        <taxon>Thermosporothrix</taxon>
    </lineage>
</organism>
<evidence type="ECO:0000313" key="4">
    <source>
        <dbReference type="EMBL" id="PZW22170.1"/>
    </source>
</evidence>
<dbReference type="Pfam" id="PF00440">
    <property type="entry name" value="TetR_N"/>
    <property type="match status" value="1"/>
</dbReference>
<evidence type="ECO:0000313" key="5">
    <source>
        <dbReference type="Proteomes" id="UP000248806"/>
    </source>
</evidence>
<dbReference type="PANTHER" id="PTHR30055">
    <property type="entry name" value="HTH-TYPE TRANSCRIPTIONAL REGULATOR RUTR"/>
    <property type="match status" value="1"/>
</dbReference>
<dbReference type="AlphaFoldDB" id="A0A326TZG8"/>
<dbReference type="GO" id="GO:0003700">
    <property type="term" value="F:DNA-binding transcription factor activity"/>
    <property type="evidence" value="ECO:0007669"/>
    <property type="project" value="TreeGrafter"/>
</dbReference>
<gene>
    <name evidence="4" type="ORF">EI42_05571</name>
</gene>
<dbReference type="EMBL" id="QKUF01000035">
    <property type="protein sequence ID" value="PZW22170.1"/>
    <property type="molecule type" value="Genomic_DNA"/>
</dbReference>
<reference evidence="4 5" key="1">
    <citation type="submission" date="2018-06" db="EMBL/GenBank/DDBJ databases">
        <title>Genomic Encyclopedia of Archaeal and Bacterial Type Strains, Phase II (KMG-II): from individual species to whole genera.</title>
        <authorList>
            <person name="Goeker M."/>
        </authorList>
    </citation>
    <scope>NUCLEOTIDE SEQUENCE [LARGE SCALE GENOMIC DNA]</scope>
    <source>
        <strain evidence="4 5">ATCC BAA-1881</strain>
    </source>
</reference>
<dbReference type="Proteomes" id="UP000248806">
    <property type="component" value="Unassembled WGS sequence"/>
</dbReference>
<dbReference type="SUPFAM" id="SSF46689">
    <property type="entry name" value="Homeodomain-like"/>
    <property type="match status" value="1"/>
</dbReference>
<dbReference type="GO" id="GO:0000976">
    <property type="term" value="F:transcription cis-regulatory region binding"/>
    <property type="evidence" value="ECO:0007669"/>
    <property type="project" value="TreeGrafter"/>
</dbReference>
<dbReference type="PANTHER" id="PTHR30055:SF226">
    <property type="entry name" value="HTH-TYPE TRANSCRIPTIONAL REGULATOR PKSA"/>
    <property type="match status" value="1"/>
</dbReference>
<dbReference type="Gene3D" id="1.10.357.10">
    <property type="entry name" value="Tetracycline Repressor, domain 2"/>
    <property type="match status" value="1"/>
</dbReference>
<keyword evidence="5" id="KW-1185">Reference proteome</keyword>
<sequence>MGTQKRRRSLSREEVEETRRSIIRVASQLFMQYGYRAVSTRQIADTCGLTQPALYHHFADKQDLYIAVVKEQLARTRAGLERIVQRQESVQDRLRLVVRFLLTTNQHDISMMLHDIAYELDKQAYKTLFDLFQDGIIAPIASLFADGIQQGILRDQEHGGLQPVAAAEMFMRVLKSFVPRESSGSLHPTAPRSGYLSEHIAEAERVVPLLFYGLAYPDFEQAPYLRKE</sequence>
<keyword evidence="1 2" id="KW-0238">DNA-binding</keyword>